<organism evidence="1 2">
    <name type="scientific">Humisphaera borealis</name>
    <dbReference type="NCBI Taxonomy" id="2807512"/>
    <lineage>
        <taxon>Bacteria</taxon>
        <taxon>Pseudomonadati</taxon>
        <taxon>Planctomycetota</taxon>
        <taxon>Phycisphaerae</taxon>
        <taxon>Tepidisphaerales</taxon>
        <taxon>Tepidisphaeraceae</taxon>
        <taxon>Humisphaera</taxon>
    </lineage>
</organism>
<accession>A0A7M2WZK8</accession>
<evidence type="ECO:0000313" key="1">
    <source>
        <dbReference type="EMBL" id="QOV90916.1"/>
    </source>
</evidence>
<keyword evidence="2" id="KW-1185">Reference proteome</keyword>
<dbReference type="Proteomes" id="UP000593765">
    <property type="component" value="Chromosome"/>
</dbReference>
<protein>
    <submittedName>
        <fullName evidence="1">Uncharacterized protein</fullName>
    </submittedName>
</protein>
<evidence type="ECO:0000313" key="2">
    <source>
        <dbReference type="Proteomes" id="UP000593765"/>
    </source>
</evidence>
<dbReference type="AlphaFoldDB" id="A0A7M2WZK8"/>
<dbReference type="KEGG" id="hbs:IPV69_06025"/>
<dbReference type="RefSeq" id="WP_206294021.1">
    <property type="nucleotide sequence ID" value="NZ_CP063458.1"/>
</dbReference>
<dbReference type="EMBL" id="CP063458">
    <property type="protein sequence ID" value="QOV90916.1"/>
    <property type="molecule type" value="Genomic_DNA"/>
</dbReference>
<gene>
    <name evidence="1" type="ORF">IPV69_06025</name>
</gene>
<name>A0A7M2WZK8_9BACT</name>
<reference evidence="1 2" key="1">
    <citation type="submission" date="2020-10" db="EMBL/GenBank/DDBJ databases">
        <title>Wide distribution of Phycisphaera-like planctomycetes from WD2101 soil group in peatlands and genome analysis of the first cultivated representative.</title>
        <authorList>
            <person name="Dedysh S.N."/>
            <person name="Beletsky A.V."/>
            <person name="Ivanova A."/>
            <person name="Kulichevskaya I.S."/>
            <person name="Suzina N.E."/>
            <person name="Philippov D.A."/>
            <person name="Rakitin A.L."/>
            <person name="Mardanov A.V."/>
            <person name="Ravin N.V."/>
        </authorList>
    </citation>
    <scope>NUCLEOTIDE SEQUENCE [LARGE SCALE GENOMIC DNA]</scope>
    <source>
        <strain evidence="1 2">M1803</strain>
    </source>
</reference>
<proteinExistence type="predicted"/>
<sequence length="79" mass="8524">MSVVALPIVSAADAVLSLRGSFCPGCRGRKKPKQTVCFECYSKLSRPQRQNLYKRVGSGYEAAVASALQTLGVETLECK</sequence>